<gene>
    <name evidence="1" type="ORF">DES53_108229</name>
</gene>
<dbReference type="Proteomes" id="UP000253426">
    <property type="component" value="Unassembled WGS sequence"/>
</dbReference>
<dbReference type="OrthoDB" id="197194at2"/>
<protein>
    <recommendedName>
        <fullName evidence="3">DUF5069 domain-containing protein</fullName>
    </recommendedName>
</protein>
<dbReference type="EMBL" id="QNRR01000008">
    <property type="protein sequence ID" value="RBP40522.1"/>
    <property type="molecule type" value="Genomic_DNA"/>
</dbReference>
<dbReference type="AlphaFoldDB" id="A0A366HDJ4"/>
<proteinExistence type="predicted"/>
<evidence type="ECO:0000313" key="1">
    <source>
        <dbReference type="EMBL" id="RBP40522.1"/>
    </source>
</evidence>
<reference evidence="1 2" key="1">
    <citation type="submission" date="2018-06" db="EMBL/GenBank/DDBJ databases">
        <title>Genomic Encyclopedia of Type Strains, Phase IV (KMG-IV): sequencing the most valuable type-strain genomes for metagenomic binning, comparative biology and taxonomic classification.</title>
        <authorList>
            <person name="Goeker M."/>
        </authorList>
    </citation>
    <scope>NUCLEOTIDE SEQUENCE [LARGE SCALE GENOMIC DNA]</scope>
    <source>
        <strain evidence="1 2">DSM 25532</strain>
    </source>
</reference>
<accession>A0A366HDJ4</accession>
<keyword evidence="2" id="KW-1185">Reference proteome</keyword>
<organism evidence="1 2">
    <name type="scientific">Roseimicrobium gellanilyticum</name>
    <dbReference type="NCBI Taxonomy" id="748857"/>
    <lineage>
        <taxon>Bacteria</taxon>
        <taxon>Pseudomonadati</taxon>
        <taxon>Verrucomicrobiota</taxon>
        <taxon>Verrucomicrobiia</taxon>
        <taxon>Verrucomicrobiales</taxon>
        <taxon>Verrucomicrobiaceae</taxon>
        <taxon>Roseimicrobium</taxon>
    </lineage>
</organism>
<comment type="caution">
    <text evidence="1">The sequence shown here is derived from an EMBL/GenBank/DDBJ whole genome shotgun (WGS) entry which is preliminary data.</text>
</comment>
<name>A0A366HDJ4_9BACT</name>
<sequence>MSNSFHWASQFGELFVSCCDEYEDDNKDFAAWFDEEDLAYLSSIGAKPREIFDYVEDCCTAEGDEPTPETALLVAAVRRDYFLVEQKGVHSTKIVPMSALPPKPEEMDGIPWLPRIIAKAEAKLRGEMDNDTMFGCGGDRAFLEKHKIHPADFLRVVWAARGDKERVLRFVKTGKWE</sequence>
<evidence type="ECO:0000313" key="2">
    <source>
        <dbReference type="Proteomes" id="UP000253426"/>
    </source>
</evidence>
<evidence type="ECO:0008006" key="3">
    <source>
        <dbReference type="Google" id="ProtNLM"/>
    </source>
</evidence>
<dbReference type="RefSeq" id="WP_113960383.1">
    <property type="nucleotide sequence ID" value="NZ_QNRR01000008.1"/>
</dbReference>